<organism evidence="2 3">
    <name type="scientific">Salinispora arenicola</name>
    <dbReference type="NCBI Taxonomy" id="168697"/>
    <lineage>
        <taxon>Bacteria</taxon>
        <taxon>Bacillati</taxon>
        <taxon>Actinomycetota</taxon>
        <taxon>Actinomycetes</taxon>
        <taxon>Micromonosporales</taxon>
        <taxon>Micromonosporaceae</taxon>
        <taxon>Salinispora</taxon>
    </lineage>
</organism>
<name>A0A542XQJ7_SALAC</name>
<reference evidence="2 3" key="1">
    <citation type="submission" date="2019-06" db="EMBL/GenBank/DDBJ databases">
        <title>Sequencing the genomes of 1000 actinobacteria strains.</title>
        <authorList>
            <person name="Klenk H.-P."/>
        </authorList>
    </citation>
    <scope>NUCLEOTIDE SEQUENCE [LARGE SCALE GENOMIC DNA]</scope>
    <source>
        <strain evidence="2 3">DSM 44819</strain>
    </source>
</reference>
<evidence type="ECO:0000313" key="4">
    <source>
        <dbReference type="Proteomes" id="UP000677457"/>
    </source>
</evidence>
<evidence type="ECO:0000313" key="3">
    <source>
        <dbReference type="Proteomes" id="UP000315983"/>
    </source>
</evidence>
<gene>
    <name evidence="2" type="ORF">FB564_3310</name>
    <name evidence="1" type="ORF">Sar04_33440</name>
</gene>
<sequence length="165" mass="18332">MASNPVNTKVSVVGRINAARISQNYRKVDPFRQAHPGVEVQGDGLFDDVSKEQLQAIIDQTNNSLKRRVLEFNDPDPARADRYKAMAAALLKAADSRGEGPAIEVVWGIHQEVAAEARGGGRRAFKHFTVRDPSGRQWHLYVDDRVRTITYLTPKRSVAVKVANV</sequence>
<dbReference type="EMBL" id="BOQM01000026">
    <property type="protein sequence ID" value="GIM86608.1"/>
    <property type="molecule type" value="Genomic_DNA"/>
</dbReference>
<evidence type="ECO:0000313" key="1">
    <source>
        <dbReference type="EMBL" id="GIM86608.1"/>
    </source>
</evidence>
<dbReference type="AlphaFoldDB" id="A0A542XQJ7"/>
<protein>
    <submittedName>
        <fullName evidence="2">Uncharacterized protein</fullName>
    </submittedName>
</protein>
<evidence type="ECO:0000313" key="2">
    <source>
        <dbReference type="EMBL" id="TQL38128.1"/>
    </source>
</evidence>
<accession>A0A542XQJ7</accession>
<dbReference type="GeneID" id="93772519"/>
<dbReference type="Proteomes" id="UP000677457">
    <property type="component" value="Unassembled WGS sequence"/>
</dbReference>
<keyword evidence="4" id="KW-1185">Reference proteome</keyword>
<proteinExistence type="predicted"/>
<dbReference type="EMBL" id="VFOL01000001">
    <property type="protein sequence ID" value="TQL38128.1"/>
    <property type="molecule type" value="Genomic_DNA"/>
</dbReference>
<reference evidence="1 4" key="2">
    <citation type="submission" date="2021-03" db="EMBL/GenBank/DDBJ databases">
        <title>Whole genome shotgun sequence of Salinispora arenicola NBRC 105043.</title>
        <authorList>
            <person name="Komaki H."/>
            <person name="Tamura T."/>
        </authorList>
    </citation>
    <scope>NUCLEOTIDE SEQUENCE [LARGE SCALE GENOMIC DNA]</scope>
    <source>
        <strain evidence="1 4">NBRC 105043</strain>
    </source>
</reference>
<dbReference type="Proteomes" id="UP000315983">
    <property type="component" value="Unassembled WGS sequence"/>
</dbReference>
<comment type="caution">
    <text evidence="2">The sequence shown here is derived from an EMBL/GenBank/DDBJ whole genome shotgun (WGS) entry which is preliminary data.</text>
</comment>
<dbReference type="RefSeq" id="WP_249039841.1">
    <property type="nucleotide sequence ID" value="NZ_BOQM01000026.1"/>
</dbReference>